<dbReference type="InterPro" id="IPR002893">
    <property type="entry name" value="Znf_MYND"/>
</dbReference>
<name>A0AAD6SGC2_9AGAR</name>
<feature type="region of interest" description="Disordered" evidence="5">
    <location>
        <begin position="446"/>
        <end position="490"/>
    </location>
</feature>
<dbReference type="Pfam" id="PF01753">
    <property type="entry name" value="zf-MYND"/>
    <property type="match status" value="1"/>
</dbReference>
<evidence type="ECO:0000313" key="7">
    <source>
        <dbReference type="EMBL" id="KAJ7027015.1"/>
    </source>
</evidence>
<accession>A0AAD6SGC2</accession>
<evidence type="ECO:0000256" key="5">
    <source>
        <dbReference type="SAM" id="MobiDB-lite"/>
    </source>
</evidence>
<evidence type="ECO:0000259" key="6">
    <source>
        <dbReference type="PROSITE" id="PS50865"/>
    </source>
</evidence>
<evidence type="ECO:0000256" key="3">
    <source>
        <dbReference type="ARBA" id="ARBA00022833"/>
    </source>
</evidence>
<dbReference type="Proteomes" id="UP001218188">
    <property type="component" value="Unassembled WGS sequence"/>
</dbReference>
<keyword evidence="1" id="KW-0479">Metal-binding</keyword>
<proteinExistence type="predicted"/>
<dbReference type="AlphaFoldDB" id="A0AAD6SGC2"/>
<reference evidence="7" key="1">
    <citation type="submission" date="2023-03" db="EMBL/GenBank/DDBJ databases">
        <title>Massive genome expansion in bonnet fungi (Mycena s.s.) driven by repeated elements and novel gene families across ecological guilds.</title>
        <authorList>
            <consortium name="Lawrence Berkeley National Laboratory"/>
            <person name="Harder C.B."/>
            <person name="Miyauchi S."/>
            <person name="Viragh M."/>
            <person name="Kuo A."/>
            <person name="Thoen E."/>
            <person name="Andreopoulos B."/>
            <person name="Lu D."/>
            <person name="Skrede I."/>
            <person name="Drula E."/>
            <person name="Henrissat B."/>
            <person name="Morin E."/>
            <person name="Kohler A."/>
            <person name="Barry K."/>
            <person name="LaButti K."/>
            <person name="Morin E."/>
            <person name="Salamov A."/>
            <person name="Lipzen A."/>
            <person name="Mereny Z."/>
            <person name="Hegedus B."/>
            <person name="Baldrian P."/>
            <person name="Stursova M."/>
            <person name="Weitz H."/>
            <person name="Taylor A."/>
            <person name="Grigoriev I.V."/>
            <person name="Nagy L.G."/>
            <person name="Martin F."/>
            <person name="Kauserud H."/>
        </authorList>
    </citation>
    <scope>NUCLEOTIDE SEQUENCE</scope>
    <source>
        <strain evidence="7">CBHHK200</strain>
    </source>
</reference>
<evidence type="ECO:0000256" key="4">
    <source>
        <dbReference type="PROSITE-ProRule" id="PRU00134"/>
    </source>
</evidence>
<dbReference type="SUPFAM" id="SSF144232">
    <property type="entry name" value="HIT/MYND zinc finger-like"/>
    <property type="match status" value="1"/>
</dbReference>
<dbReference type="EMBL" id="JARJCM010000130">
    <property type="protein sequence ID" value="KAJ7027015.1"/>
    <property type="molecule type" value="Genomic_DNA"/>
</dbReference>
<evidence type="ECO:0000256" key="1">
    <source>
        <dbReference type="ARBA" id="ARBA00022723"/>
    </source>
</evidence>
<evidence type="ECO:0000256" key="2">
    <source>
        <dbReference type="ARBA" id="ARBA00022771"/>
    </source>
</evidence>
<evidence type="ECO:0000313" key="8">
    <source>
        <dbReference type="Proteomes" id="UP001218188"/>
    </source>
</evidence>
<keyword evidence="3" id="KW-0862">Zinc</keyword>
<dbReference type="GO" id="GO:0008270">
    <property type="term" value="F:zinc ion binding"/>
    <property type="evidence" value="ECO:0007669"/>
    <property type="project" value="UniProtKB-KW"/>
</dbReference>
<gene>
    <name evidence="7" type="ORF">C8F04DRAFT_1123606</name>
</gene>
<organism evidence="7 8">
    <name type="scientific">Mycena alexandri</name>
    <dbReference type="NCBI Taxonomy" id="1745969"/>
    <lineage>
        <taxon>Eukaryota</taxon>
        <taxon>Fungi</taxon>
        <taxon>Dikarya</taxon>
        <taxon>Basidiomycota</taxon>
        <taxon>Agaricomycotina</taxon>
        <taxon>Agaricomycetes</taxon>
        <taxon>Agaricomycetidae</taxon>
        <taxon>Agaricales</taxon>
        <taxon>Marasmiineae</taxon>
        <taxon>Mycenaceae</taxon>
        <taxon>Mycena</taxon>
    </lineage>
</organism>
<sequence length="490" mass="54684">MPSSSRSQNASTEEERDLLFFTLSNPMHEGACCVLALNGILDKVLRKKGEDSRQGPVLRAAMSFLATDRGSDKQHSALRERLKTCQCKPKIRIFHESTTLPSAELLEKFLWTLCLHLADYLTNLGPGKFRKAKQNLPADAQAWPTCIEDIIPASRTEADVLVSIVRWAANYPGGHSVFALLAGLARFLEPFAQVLFQVPVVFLLATRHLQCALQAYDPHVDHTLQMNTFTSPLIACAGLFHEITIINMPSTMDILAKIYEELYPVAVRMEPILRSITDQRMTVPRDWFGLVRRMRDSIGTDGTLLYGEGPLLLEPRVCFAGAFQLMTEMRNRNQCLHLACTARIVSRTSMCSRCGIVRYCSHTCLAAAWTAPHLPHKTLCKVIRALRAATHLVDDTAWSHTVRDSARSDPTEFVGTCTALAVDMRTARAVIDGLWSLGQAKRHSLQANNGDEDKSYRDRDHEQGGVPGYSNGVHREEQLPLGDKFSEEVD</sequence>
<keyword evidence="2 4" id="KW-0863">Zinc-finger</keyword>
<dbReference type="PROSITE" id="PS50865">
    <property type="entry name" value="ZF_MYND_2"/>
    <property type="match status" value="1"/>
</dbReference>
<comment type="caution">
    <text evidence="7">The sequence shown here is derived from an EMBL/GenBank/DDBJ whole genome shotgun (WGS) entry which is preliminary data.</text>
</comment>
<feature type="compositionally biased region" description="Basic and acidic residues" evidence="5">
    <location>
        <begin position="473"/>
        <end position="490"/>
    </location>
</feature>
<keyword evidence="8" id="KW-1185">Reference proteome</keyword>
<feature type="domain" description="MYND-type" evidence="6">
    <location>
        <begin position="335"/>
        <end position="380"/>
    </location>
</feature>
<feature type="compositionally biased region" description="Basic and acidic residues" evidence="5">
    <location>
        <begin position="451"/>
        <end position="463"/>
    </location>
</feature>
<protein>
    <recommendedName>
        <fullName evidence="6">MYND-type domain-containing protein</fullName>
    </recommendedName>
</protein>
<dbReference type="Gene3D" id="6.10.140.2220">
    <property type="match status" value="1"/>
</dbReference>